<dbReference type="InterPro" id="IPR012341">
    <property type="entry name" value="6hp_glycosidase-like_sf"/>
</dbReference>
<gene>
    <name evidence="6" type="ORF">Scep_029661</name>
</gene>
<dbReference type="Pfam" id="PF01532">
    <property type="entry name" value="Glyco_hydro_47"/>
    <property type="match status" value="1"/>
</dbReference>
<dbReference type="InterPro" id="IPR036026">
    <property type="entry name" value="Seven-hairpin_glycosidases"/>
</dbReference>
<evidence type="ECO:0000256" key="2">
    <source>
        <dbReference type="ARBA" id="ARBA00004922"/>
    </source>
</evidence>
<dbReference type="PANTHER" id="PTHR11742:SF6">
    <property type="entry name" value="MANNOSYL-OLIGOSACCHARIDE ALPHA-1,2-MANNOSIDASE IA-RELATED"/>
    <property type="match status" value="1"/>
</dbReference>
<accession>A0AAP0HHV6</accession>
<evidence type="ECO:0000313" key="6">
    <source>
        <dbReference type="EMBL" id="KAK9083190.1"/>
    </source>
</evidence>
<dbReference type="InterPro" id="IPR001382">
    <property type="entry name" value="Glyco_hydro_47"/>
</dbReference>
<comment type="caution">
    <text evidence="6">The sequence shown here is derived from an EMBL/GenBank/DDBJ whole genome shotgun (WGS) entry which is preliminary data.</text>
</comment>
<comment type="similarity">
    <text evidence="3">Belongs to the glycosyl hydrolase 47 family.</text>
</comment>
<dbReference type="PANTHER" id="PTHR11742">
    <property type="entry name" value="MANNOSYL-OLIGOSACCHARIDE ALPHA-1,2-MANNOSIDASE-RELATED"/>
    <property type="match status" value="1"/>
</dbReference>
<dbReference type="Gene3D" id="1.50.10.10">
    <property type="match status" value="1"/>
</dbReference>
<dbReference type="Proteomes" id="UP001419268">
    <property type="component" value="Unassembled WGS sequence"/>
</dbReference>
<dbReference type="EMBL" id="JBBNAG010000013">
    <property type="protein sequence ID" value="KAK9083190.1"/>
    <property type="molecule type" value="Genomic_DNA"/>
</dbReference>
<evidence type="ECO:0000256" key="5">
    <source>
        <dbReference type="ARBA" id="ARBA00023157"/>
    </source>
</evidence>
<organism evidence="6 7">
    <name type="scientific">Stephania cephalantha</name>
    <dbReference type="NCBI Taxonomy" id="152367"/>
    <lineage>
        <taxon>Eukaryota</taxon>
        <taxon>Viridiplantae</taxon>
        <taxon>Streptophyta</taxon>
        <taxon>Embryophyta</taxon>
        <taxon>Tracheophyta</taxon>
        <taxon>Spermatophyta</taxon>
        <taxon>Magnoliopsida</taxon>
        <taxon>Ranunculales</taxon>
        <taxon>Menispermaceae</taxon>
        <taxon>Menispermoideae</taxon>
        <taxon>Cissampelideae</taxon>
        <taxon>Stephania</taxon>
    </lineage>
</organism>
<evidence type="ECO:0000256" key="4">
    <source>
        <dbReference type="ARBA" id="ARBA00022801"/>
    </source>
</evidence>
<dbReference type="GO" id="GO:0005975">
    <property type="term" value="P:carbohydrate metabolic process"/>
    <property type="evidence" value="ECO:0007669"/>
    <property type="project" value="InterPro"/>
</dbReference>
<evidence type="ECO:0000256" key="1">
    <source>
        <dbReference type="ARBA" id="ARBA00001913"/>
    </source>
</evidence>
<protein>
    <submittedName>
        <fullName evidence="6">Uncharacterized protein</fullName>
    </submittedName>
</protein>
<dbReference type="AlphaFoldDB" id="A0AAP0HHV6"/>
<dbReference type="SUPFAM" id="SSF48225">
    <property type="entry name" value="Seven-hairpin glycosidases"/>
    <property type="match status" value="1"/>
</dbReference>
<comment type="pathway">
    <text evidence="2">Protein modification; protein glycosylation.</text>
</comment>
<dbReference type="GO" id="GO:0000139">
    <property type="term" value="C:Golgi membrane"/>
    <property type="evidence" value="ECO:0007669"/>
    <property type="project" value="TreeGrafter"/>
</dbReference>
<keyword evidence="5" id="KW-1015">Disulfide bond</keyword>
<dbReference type="GO" id="GO:0005783">
    <property type="term" value="C:endoplasmic reticulum"/>
    <property type="evidence" value="ECO:0007669"/>
    <property type="project" value="TreeGrafter"/>
</dbReference>
<sequence>MWETSMKGLVSLIRKSTPSSFTYICEKNRDSLSDKMEELACFALGMLALGSLGYGPGDREKMLTLAEQLSSKGDVGRRPGLHGPAVDDEAVYYKVAGECPKGRVYSLRSLGRKKRRYVDPDASTSQVS</sequence>
<evidence type="ECO:0000256" key="3">
    <source>
        <dbReference type="ARBA" id="ARBA00007658"/>
    </source>
</evidence>
<proteinExistence type="inferred from homology"/>
<comment type="cofactor">
    <cofactor evidence="1">
        <name>Ca(2+)</name>
        <dbReference type="ChEBI" id="CHEBI:29108"/>
    </cofactor>
</comment>
<dbReference type="GO" id="GO:0005509">
    <property type="term" value="F:calcium ion binding"/>
    <property type="evidence" value="ECO:0007669"/>
    <property type="project" value="InterPro"/>
</dbReference>
<name>A0AAP0HHV6_9MAGN</name>
<dbReference type="GO" id="GO:0004571">
    <property type="term" value="F:mannosyl-oligosaccharide 1,2-alpha-mannosidase activity"/>
    <property type="evidence" value="ECO:0007669"/>
    <property type="project" value="InterPro"/>
</dbReference>
<dbReference type="InterPro" id="IPR050749">
    <property type="entry name" value="Glycosyl_Hydrolase_47"/>
</dbReference>
<reference evidence="6 7" key="1">
    <citation type="submission" date="2024-01" db="EMBL/GenBank/DDBJ databases">
        <title>Genome assemblies of Stephania.</title>
        <authorList>
            <person name="Yang L."/>
        </authorList>
    </citation>
    <scope>NUCLEOTIDE SEQUENCE [LARGE SCALE GENOMIC DNA]</scope>
    <source>
        <strain evidence="6">JXDWG</strain>
        <tissue evidence="6">Leaf</tissue>
    </source>
</reference>
<evidence type="ECO:0000313" key="7">
    <source>
        <dbReference type="Proteomes" id="UP001419268"/>
    </source>
</evidence>
<keyword evidence="7" id="KW-1185">Reference proteome</keyword>
<keyword evidence="4" id="KW-0378">Hydrolase</keyword>